<dbReference type="EMBL" id="JABSTU010000011">
    <property type="protein sequence ID" value="KAH8009653.1"/>
    <property type="molecule type" value="Genomic_DNA"/>
</dbReference>
<reference evidence="1" key="2">
    <citation type="submission" date="2021-09" db="EMBL/GenBank/DDBJ databases">
        <authorList>
            <person name="Jia N."/>
            <person name="Wang J."/>
            <person name="Shi W."/>
            <person name="Du L."/>
            <person name="Sun Y."/>
            <person name="Zhan W."/>
            <person name="Jiang J."/>
            <person name="Wang Q."/>
            <person name="Zhang B."/>
            <person name="Ji P."/>
            <person name="Sakyi L.B."/>
            <person name="Cui X."/>
            <person name="Yuan T."/>
            <person name="Jiang B."/>
            <person name="Yang W."/>
            <person name="Lam T.T.-Y."/>
            <person name="Chang Q."/>
            <person name="Ding S."/>
            <person name="Wang X."/>
            <person name="Zhu J."/>
            <person name="Ruan X."/>
            <person name="Zhao L."/>
            <person name="Wei J."/>
            <person name="Que T."/>
            <person name="Du C."/>
            <person name="Cheng J."/>
            <person name="Dai P."/>
            <person name="Han X."/>
            <person name="Huang E."/>
            <person name="Gao Y."/>
            <person name="Liu J."/>
            <person name="Shao H."/>
            <person name="Ye R."/>
            <person name="Li L."/>
            <person name="Wei W."/>
            <person name="Wang X."/>
            <person name="Wang C."/>
            <person name="Huo Q."/>
            <person name="Li W."/>
            <person name="Guo W."/>
            <person name="Chen H."/>
            <person name="Chen S."/>
            <person name="Zhou L."/>
            <person name="Zhou L."/>
            <person name="Ni X."/>
            <person name="Tian J."/>
            <person name="Zhou Y."/>
            <person name="Sheng Y."/>
            <person name="Liu T."/>
            <person name="Pan Y."/>
            <person name="Xia L."/>
            <person name="Li J."/>
            <person name="Zhao F."/>
            <person name="Cao W."/>
        </authorList>
    </citation>
    <scope>NUCLEOTIDE SEQUENCE</scope>
    <source>
        <strain evidence="1">Rmic-2018</strain>
        <tissue evidence="1">Larvae</tissue>
    </source>
</reference>
<proteinExistence type="predicted"/>
<dbReference type="AlphaFoldDB" id="A0A9J6D6H4"/>
<dbReference type="Proteomes" id="UP000821866">
    <property type="component" value="Chromosome 9"/>
</dbReference>
<dbReference type="InterPro" id="IPR032675">
    <property type="entry name" value="LRR_dom_sf"/>
</dbReference>
<sequence>MEGKAFPRELLDLACTQQGTRICQLVQHLTTCNETLWHARLQLREDIRDELGELSVVAVPRVCEEWPDCDECANNQTSAPLLLHRLLESHRCIVSLESNYGMVSSPPMVDVLARSSNIKRLNIEGTVEDPPQVSDRAGGTKARFQFLKDHATSTAALAIPVRLLEKENATLVSLDLMDLKISPLMAKKLIETLVNNDTIQELALGDTFFHSGPDRGTIGPFVRYLTKSNSILRKLSIRICLFSIYIAELHTLARVIRGVKTLEDLTLYGPRNSPALLLTARSRNPKPVHLQLEVLVWNGLK</sequence>
<reference evidence="1" key="1">
    <citation type="journal article" date="2020" name="Cell">
        <title>Large-Scale Comparative Analyses of Tick Genomes Elucidate Their Genetic Diversity and Vector Capacities.</title>
        <authorList>
            <consortium name="Tick Genome and Microbiome Consortium (TIGMIC)"/>
            <person name="Jia N."/>
            <person name="Wang J."/>
            <person name="Shi W."/>
            <person name="Du L."/>
            <person name="Sun Y."/>
            <person name="Zhan W."/>
            <person name="Jiang J.F."/>
            <person name="Wang Q."/>
            <person name="Zhang B."/>
            <person name="Ji P."/>
            <person name="Bell-Sakyi L."/>
            <person name="Cui X.M."/>
            <person name="Yuan T.T."/>
            <person name="Jiang B.G."/>
            <person name="Yang W.F."/>
            <person name="Lam T.T."/>
            <person name="Chang Q.C."/>
            <person name="Ding S.J."/>
            <person name="Wang X.J."/>
            <person name="Zhu J.G."/>
            <person name="Ruan X.D."/>
            <person name="Zhao L."/>
            <person name="Wei J.T."/>
            <person name="Ye R.Z."/>
            <person name="Que T.C."/>
            <person name="Du C.H."/>
            <person name="Zhou Y.H."/>
            <person name="Cheng J.X."/>
            <person name="Dai P.F."/>
            <person name="Guo W.B."/>
            <person name="Han X.H."/>
            <person name="Huang E.J."/>
            <person name="Li L.F."/>
            <person name="Wei W."/>
            <person name="Gao Y.C."/>
            <person name="Liu J.Z."/>
            <person name="Shao H.Z."/>
            <person name="Wang X."/>
            <person name="Wang C.C."/>
            <person name="Yang T.C."/>
            <person name="Huo Q.B."/>
            <person name="Li W."/>
            <person name="Chen H.Y."/>
            <person name="Chen S.E."/>
            <person name="Zhou L.G."/>
            <person name="Ni X.B."/>
            <person name="Tian J.H."/>
            <person name="Sheng Y."/>
            <person name="Liu T."/>
            <person name="Pan Y.S."/>
            <person name="Xia L.Y."/>
            <person name="Li J."/>
            <person name="Zhao F."/>
            <person name="Cao W.C."/>
        </authorList>
    </citation>
    <scope>NUCLEOTIDE SEQUENCE</scope>
    <source>
        <strain evidence="1">Rmic-2018</strain>
    </source>
</reference>
<dbReference type="SUPFAM" id="SSF52047">
    <property type="entry name" value="RNI-like"/>
    <property type="match status" value="1"/>
</dbReference>
<evidence type="ECO:0000313" key="2">
    <source>
        <dbReference type="Proteomes" id="UP000821866"/>
    </source>
</evidence>
<gene>
    <name evidence="1" type="ORF">HPB51_018950</name>
</gene>
<evidence type="ECO:0000313" key="1">
    <source>
        <dbReference type="EMBL" id="KAH8009653.1"/>
    </source>
</evidence>
<keyword evidence="2" id="KW-1185">Reference proteome</keyword>
<name>A0A9J6D6H4_RHIMP</name>
<comment type="caution">
    <text evidence="1">The sequence shown here is derived from an EMBL/GenBank/DDBJ whole genome shotgun (WGS) entry which is preliminary data.</text>
</comment>
<accession>A0A9J6D6H4</accession>
<organism evidence="1 2">
    <name type="scientific">Rhipicephalus microplus</name>
    <name type="common">Cattle tick</name>
    <name type="synonym">Boophilus microplus</name>
    <dbReference type="NCBI Taxonomy" id="6941"/>
    <lineage>
        <taxon>Eukaryota</taxon>
        <taxon>Metazoa</taxon>
        <taxon>Ecdysozoa</taxon>
        <taxon>Arthropoda</taxon>
        <taxon>Chelicerata</taxon>
        <taxon>Arachnida</taxon>
        <taxon>Acari</taxon>
        <taxon>Parasitiformes</taxon>
        <taxon>Ixodida</taxon>
        <taxon>Ixodoidea</taxon>
        <taxon>Ixodidae</taxon>
        <taxon>Rhipicephalinae</taxon>
        <taxon>Rhipicephalus</taxon>
        <taxon>Boophilus</taxon>
    </lineage>
</organism>
<protein>
    <submittedName>
        <fullName evidence="1">Uncharacterized protein</fullName>
    </submittedName>
</protein>
<dbReference type="Gene3D" id="3.80.10.10">
    <property type="entry name" value="Ribonuclease Inhibitor"/>
    <property type="match status" value="1"/>
</dbReference>